<name>A0A4Y3ND70_PAEAU</name>
<feature type="compositionally biased region" description="Basic and acidic residues" evidence="1">
    <location>
        <begin position="87"/>
        <end position="97"/>
    </location>
</feature>
<evidence type="ECO:0000256" key="1">
    <source>
        <dbReference type="SAM" id="MobiDB-lite"/>
    </source>
</evidence>
<feature type="region of interest" description="Disordered" evidence="1">
    <location>
        <begin position="1"/>
        <end position="24"/>
    </location>
</feature>
<evidence type="ECO:0000313" key="3">
    <source>
        <dbReference type="Proteomes" id="UP000317715"/>
    </source>
</evidence>
<keyword evidence="3" id="KW-1185">Reference proteome</keyword>
<gene>
    <name evidence="2" type="ORF">AAU01_24070</name>
</gene>
<dbReference type="Proteomes" id="UP000317715">
    <property type="component" value="Unassembled WGS sequence"/>
</dbReference>
<feature type="region of interest" description="Disordered" evidence="1">
    <location>
        <begin position="52"/>
        <end position="97"/>
    </location>
</feature>
<organism evidence="2 3">
    <name type="scientific">Paenarthrobacter aurescens</name>
    <name type="common">Arthrobacter aurescens</name>
    <dbReference type="NCBI Taxonomy" id="43663"/>
    <lineage>
        <taxon>Bacteria</taxon>
        <taxon>Bacillati</taxon>
        <taxon>Actinomycetota</taxon>
        <taxon>Actinomycetes</taxon>
        <taxon>Micrococcales</taxon>
        <taxon>Micrococcaceae</taxon>
        <taxon>Paenarthrobacter</taxon>
    </lineage>
</organism>
<evidence type="ECO:0000313" key="2">
    <source>
        <dbReference type="EMBL" id="GEB19652.1"/>
    </source>
</evidence>
<proteinExistence type="predicted"/>
<sequence>MVKSPAAAIAGETPSISDPAPTTTARAAAGVRITARCRDGGIRGMTVESFLGPGVFSRRPKRPHDSDTDIQCSLASPGPPSRRHATRREGRGKPAFQ</sequence>
<dbReference type="EMBL" id="BJMD01000013">
    <property type="protein sequence ID" value="GEB19652.1"/>
    <property type="molecule type" value="Genomic_DNA"/>
</dbReference>
<accession>A0A4Y3ND70</accession>
<comment type="caution">
    <text evidence="2">The sequence shown here is derived from an EMBL/GenBank/DDBJ whole genome shotgun (WGS) entry which is preliminary data.</text>
</comment>
<dbReference type="AlphaFoldDB" id="A0A4Y3ND70"/>
<protein>
    <submittedName>
        <fullName evidence="2">Uncharacterized protein</fullName>
    </submittedName>
</protein>
<reference evidence="2 3" key="1">
    <citation type="submission" date="2019-06" db="EMBL/GenBank/DDBJ databases">
        <title>Whole genome shotgun sequence of Paenarthrobacter aurescens NBRC 12136.</title>
        <authorList>
            <person name="Hosoyama A."/>
            <person name="Uohara A."/>
            <person name="Ohji S."/>
            <person name="Ichikawa N."/>
        </authorList>
    </citation>
    <scope>NUCLEOTIDE SEQUENCE [LARGE SCALE GENOMIC DNA]</scope>
    <source>
        <strain evidence="2 3">NBRC 12136</strain>
    </source>
</reference>